<organism evidence="1 2">
    <name type="scientific">Rhodococcus oxybenzonivorans</name>
    <dbReference type="NCBI Taxonomy" id="1990687"/>
    <lineage>
        <taxon>Bacteria</taxon>
        <taxon>Bacillati</taxon>
        <taxon>Actinomycetota</taxon>
        <taxon>Actinomycetes</taxon>
        <taxon>Mycobacteriales</taxon>
        <taxon>Nocardiaceae</taxon>
        <taxon>Rhodococcus</taxon>
    </lineage>
</organism>
<proteinExistence type="predicted"/>
<protein>
    <submittedName>
        <fullName evidence="1">Sugar phosphate isomerase/epimerase</fullName>
    </submittedName>
</protein>
<accession>A0AAE4V7C7</accession>
<evidence type="ECO:0000313" key="1">
    <source>
        <dbReference type="EMBL" id="MDV7269163.1"/>
    </source>
</evidence>
<gene>
    <name evidence="1" type="ORF">R4315_32110</name>
</gene>
<dbReference type="Proteomes" id="UP001185863">
    <property type="component" value="Unassembled WGS sequence"/>
</dbReference>
<name>A0AAE4V7C7_9NOCA</name>
<sequence length="52" mass="5892">TDIWSTLPPDLPVSVELPNEPLRRAVGTDAWLDRLVTQTRRVLDTNRTTPAH</sequence>
<keyword evidence="1" id="KW-0413">Isomerase</keyword>
<dbReference type="GO" id="GO:0016853">
    <property type="term" value="F:isomerase activity"/>
    <property type="evidence" value="ECO:0007669"/>
    <property type="project" value="UniProtKB-KW"/>
</dbReference>
<comment type="caution">
    <text evidence="1">The sequence shown here is derived from an EMBL/GenBank/DDBJ whole genome shotgun (WGS) entry which is preliminary data.</text>
</comment>
<feature type="non-terminal residue" evidence="1">
    <location>
        <position position="1"/>
    </location>
</feature>
<dbReference type="AlphaFoldDB" id="A0AAE4V7C7"/>
<dbReference type="EMBL" id="JAWLUP010000363">
    <property type="protein sequence ID" value="MDV7269163.1"/>
    <property type="molecule type" value="Genomic_DNA"/>
</dbReference>
<evidence type="ECO:0000313" key="2">
    <source>
        <dbReference type="Proteomes" id="UP001185863"/>
    </source>
</evidence>
<reference evidence="1" key="1">
    <citation type="submission" date="2023-10" db="EMBL/GenBank/DDBJ databases">
        <title>Development of a sustainable strategy for remediation of hydrocarbon-contaminated territories based on the waste exchange concept.</title>
        <authorList>
            <person name="Krivoruchko A."/>
        </authorList>
    </citation>
    <scope>NUCLEOTIDE SEQUENCE</scope>
    <source>
        <strain evidence="1">IEGM 68</strain>
    </source>
</reference>